<evidence type="ECO:0000313" key="3">
    <source>
        <dbReference type="Proteomes" id="UP000299102"/>
    </source>
</evidence>
<feature type="region of interest" description="Disordered" evidence="1">
    <location>
        <begin position="37"/>
        <end position="106"/>
    </location>
</feature>
<feature type="compositionally biased region" description="Basic residues" evidence="1">
    <location>
        <begin position="92"/>
        <end position="106"/>
    </location>
</feature>
<comment type="caution">
    <text evidence="2">The sequence shown here is derived from an EMBL/GenBank/DDBJ whole genome shotgun (WGS) entry which is preliminary data.</text>
</comment>
<feature type="compositionally biased region" description="Low complexity" evidence="1">
    <location>
        <begin position="71"/>
        <end position="87"/>
    </location>
</feature>
<evidence type="ECO:0000313" key="2">
    <source>
        <dbReference type="EMBL" id="GBP10119.1"/>
    </source>
</evidence>
<organism evidence="2 3">
    <name type="scientific">Eumeta variegata</name>
    <name type="common">Bagworm moth</name>
    <name type="synonym">Eumeta japonica</name>
    <dbReference type="NCBI Taxonomy" id="151549"/>
    <lineage>
        <taxon>Eukaryota</taxon>
        <taxon>Metazoa</taxon>
        <taxon>Ecdysozoa</taxon>
        <taxon>Arthropoda</taxon>
        <taxon>Hexapoda</taxon>
        <taxon>Insecta</taxon>
        <taxon>Pterygota</taxon>
        <taxon>Neoptera</taxon>
        <taxon>Endopterygota</taxon>
        <taxon>Lepidoptera</taxon>
        <taxon>Glossata</taxon>
        <taxon>Ditrysia</taxon>
        <taxon>Tineoidea</taxon>
        <taxon>Psychidae</taxon>
        <taxon>Oiketicinae</taxon>
        <taxon>Eumeta</taxon>
    </lineage>
</organism>
<dbReference type="AlphaFoldDB" id="A0A4C1T6H8"/>
<gene>
    <name evidence="2" type="ORF">EVAR_77538_1</name>
</gene>
<sequence>MLGYFHYHDIVFRRCGCGRDKWSDVFQSVREFPTTGALIASPADDAAEPGPKTAAGTRRRDRKRDCHRRSISGPRPAAPRPARSPIALFSRPLRKTSNRPLLNRRT</sequence>
<proteinExistence type="predicted"/>
<keyword evidence="3" id="KW-1185">Reference proteome</keyword>
<dbReference type="Proteomes" id="UP000299102">
    <property type="component" value="Unassembled WGS sequence"/>
</dbReference>
<feature type="compositionally biased region" description="Basic residues" evidence="1">
    <location>
        <begin position="57"/>
        <end position="70"/>
    </location>
</feature>
<dbReference type="EMBL" id="BGZK01000039">
    <property type="protein sequence ID" value="GBP10119.1"/>
    <property type="molecule type" value="Genomic_DNA"/>
</dbReference>
<accession>A0A4C1T6H8</accession>
<name>A0A4C1T6H8_EUMVA</name>
<reference evidence="2 3" key="1">
    <citation type="journal article" date="2019" name="Commun. Biol.">
        <title>The bagworm genome reveals a unique fibroin gene that provides high tensile strength.</title>
        <authorList>
            <person name="Kono N."/>
            <person name="Nakamura H."/>
            <person name="Ohtoshi R."/>
            <person name="Tomita M."/>
            <person name="Numata K."/>
            <person name="Arakawa K."/>
        </authorList>
    </citation>
    <scope>NUCLEOTIDE SEQUENCE [LARGE SCALE GENOMIC DNA]</scope>
</reference>
<protein>
    <submittedName>
        <fullName evidence="2">Uncharacterized protein</fullName>
    </submittedName>
</protein>
<evidence type="ECO:0000256" key="1">
    <source>
        <dbReference type="SAM" id="MobiDB-lite"/>
    </source>
</evidence>